<evidence type="ECO:0000256" key="1">
    <source>
        <dbReference type="ARBA" id="ARBA00004651"/>
    </source>
</evidence>
<dbReference type="PANTHER" id="PTHR43848">
    <property type="entry name" value="PUTRESCINE TRANSPORT SYSTEM PERMEASE PROTEIN POTI"/>
    <property type="match status" value="1"/>
</dbReference>
<feature type="transmembrane region" description="Helical" evidence="8">
    <location>
        <begin position="233"/>
        <end position="252"/>
    </location>
</feature>
<feature type="transmembrane region" description="Helical" evidence="8">
    <location>
        <begin position="12"/>
        <end position="31"/>
    </location>
</feature>
<dbReference type="PANTHER" id="PTHR43848:SF2">
    <property type="entry name" value="PUTRESCINE TRANSPORT SYSTEM PERMEASE PROTEIN POTI"/>
    <property type="match status" value="1"/>
</dbReference>
<keyword evidence="11" id="KW-1185">Reference proteome</keyword>
<dbReference type="InterPro" id="IPR051789">
    <property type="entry name" value="Bact_Polyamine_Transport"/>
</dbReference>
<keyword evidence="5 8" id="KW-0812">Transmembrane</keyword>
<evidence type="ECO:0000256" key="5">
    <source>
        <dbReference type="ARBA" id="ARBA00022692"/>
    </source>
</evidence>
<reference evidence="11" key="1">
    <citation type="journal article" date="2019" name="Int. J. Syst. Evol. Microbiol.">
        <title>The Global Catalogue of Microorganisms (GCM) 10K type strain sequencing project: providing services to taxonomists for standard genome sequencing and annotation.</title>
        <authorList>
            <consortium name="The Broad Institute Genomics Platform"/>
            <consortium name="The Broad Institute Genome Sequencing Center for Infectious Disease"/>
            <person name="Wu L."/>
            <person name="Ma J."/>
        </authorList>
    </citation>
    <scope>NUCLEOTIDE SEQUENCE [LARGE SCALE GENOMIC DNA]</scope>
    <source>
        <strain evidence="11">KCTC 52677</strain>
    </source>
</reference>
<accession>A0ABV7DF05</accession>
<evidence type="ECO:0000313" key="10">
    <source>
        <dbReference type="EMBL" id="MFC3073440.1"/>
    </source>
</evidence>
<evidence type="ECO:0000256" key="4">
    <source>
        <dbReference type="ARBA" id="ARBA00022475"/>
    </source>
</evidence>
<proteinExistence type="inferred from homology"/>
<dbReference type="InterPro" id="IPR000515">
    <property type="entry name" value="MetI-like"/>
</dbReference>
<evidence type="ECO:0000256" key="8">
    <source>
        <dbReference type="RuleBase" id="RU363032"/>
    </source>
</evidence>
<dbReference type="Pfam" id="PF00528">
    <property type="entry name" value="BPD_transp_1"/>
    <property type="match status" value="1"/>
</dbReference>
<organism evidence="10 11">
    <name type="scientific">Shinella pollutisoli</name>
    <dbReference type="NCBI Taxonomy" id="2250594"/>
    <lineage>
        <taxon>Bacteria</taxon>
        <taxon>Pseudomonadati</taxon>
        <taxon>Pseudomonadota</taxon>
        <taxon>Alphaproteobacteria</taxon>
        <taxon>Hyphomicrobiales</taxon>
        <taxon>Rhizobiaceae</taxon>
        <taxon>Shinella</taxon>
    </lineage>
</organism>
<comment type="similarity">
    <text evidence="2">Belongs to the binding-protein-dependent transport system permease family. CysTW subfamily.</text>
</comment>
<dbReference type="PROSITE" id="PS50928">
    <property type="entry name" value="ABC_TM1"/>
    <property type="match status" value="1"/>
</dbReference>
<sequence length="269" mass="29462">MLRSSGSRLLKPYAFLYIAALYFPILLIPLFSFNDSIYVALPLKGFTWSWYEQLFQTPALLSALSNSVAVGIAASIVATALGLFCALGVTIYDAPGRTFVTMTVAAPVAIPFIILGIFMLLFFNGLGMPLSLVTVSIAHVFLCIPFAFLTLAARLRGFDRNLFLAASDLGDNWWMTFFRVTLPICWPAIVSSLLLCFTISLDEFILAFFVSGTDATLPVYIWGELRFPDRLPVILALGSCMLTFTVLVILATEALKARSATNPAQQDAQ</sequence>
<dbReference type="InterPro" id="IPR035906">
    <property type="entry name" value="MetI-like_sf"/>
</dbReference>
<evidence type="ECO:0000313" key="11">
    <source>
        <dbReference type="Proteomes" id="UP001595377"/>
    </source>
</evidence>
<comment type="subcellular location">
    <subcellularLocation>
        <location evidence="1 8">Cell membrane</location>
        <topology evidence="1 8">Multi-pass membrane protein</topology>
    </subcellularLocation>
</comment>
<keyword evidence="3 8" id="KW-0813">Transport</keyword>
<evidence type="ECO:0000256" key="3">
    <source>
        <dbReference type="ARBA" id="ARBA00022448"/>
    </source>
</evidence>
<gene>
    <name evidence="10" type="ORF">ACFOHH_10020</name>
</gene>
<feature type="transmembrane region" description="Helical" evidence="8">
    <location>
        <begin position="104"/>
        <end position="123"/>
    </location>
</feature>
<evidence type="ECO:0000256" key="6">
    <source>
        <dbReference type="ARBA" id="ARBA00022989"/>
    </source>
</evidence>
<dbReference type="RefSeq" id="WP_257317344.1">
    <property type="nucleotide sequence ID" value="NZ_JANFDG010000028.1"/>
</dbReference>
<evidence type="ECO:0000259" key="9">
    <source>
        <dbReference type="PROSITE" id="PS50928"/>
    </source>
</evidence>
<keyword evidence="4" id="KW-1003">Cell membrane</keyword>
<dbReference type="EMBL" id="JBHRSP010000015">
    <property type="protein sequence ID" value="MFC3073440.1"/>
    <property type="molecule type" value="Genomic_DNA"/>
</dbReference>
<protein>
    <submittedName>
        <fullName evidence="10">ABC transporter permease</fullName>
    </submittedName>
</protein>
<evidence type="ECO:0000256" key="7">
    <source>
        <dbReference type="ARBA" id="ARBA00023136"/>
    </source>
</evidence>
<dbReference type="Gene3D" id="1.10.3720.10">
    <property type="entry name" value="MetI-like"/>
    <property type="match status" value="1"/>
</dbReference>
<dbReference type="Proteomes" id="UP001595377">
    <property type="component" value="Unassembled WGS sequence"/>
</dbReference>
<feature type="transmembrane region" description="Helical" evidence="8">
    <location>
        <begin position="130"/>
        <end position="153"/>
    </location>
</feature>
<evidence type="ECO:0000256" key="2">
    <source>
        <dbReference type="ARBA" id="ARBA00007069"/>
    </source>
</evidence>
<feature type="domain" description="ABC transmembrane type-1" evidence="9">
    <location>
        <begin position="64"/>
        <end position="252"/>
    </location>
</feature>
<name>A0ABV7DF05_9HYPH</name>
<feature type="transmembrane region" description="Helical" evidence="8">
    <location>
        <begin position="67"/>
        <end position="92"/>
    </location>
</feature>
<comment type="caution">
    <text evidence="10">The sequence shown here is derived from an EMBL/GenBank/DDBJ whole genome shotgun (WGS) entry which is preliminary data.</text>
</comment>
<dbReference type="SUPFAM" id="SSF161098">
    <property type="entry name" value="MetI-like"/>
    <property type="match status" value="1"/>
</dbReference>
<keyword evidence="6 8" id="KW-1133">Transmembrane helix</keyword>
<dbReference type="CDD" id="cd06261">
    <property type="entry name" value="TM_PBP2"/>
    <property type="match status" value="1"/>
</dbReference>
<keyword evidence="7 8" id="KW-0472">Membrane</keyword>